<evidence type="ECO:0000259" key="1">
    <source>
        <dbReference type="Pfam" id="PF22768"/>
    </source>
</evidence>
<reference evidence="2" key="1">
    <citation type="submission" date="2022-10" db="EMBL/GenBank/DDBJ databases">
        <title>The complete genomes of actinobacterial strains from the NBC collection.</title>
        <authorList>
            <person name="Joergensen T.S."/>
            <person name="Alvarez Arevalo M."/>
            <person name="Sterndorff E.B."/>
            <person name="Faurdal D."/>
            <person name="Vuksanovic O."/>
            <person name="Mourched A.-S."/>
            <person name="Charusanti P."/>
            <person name="Shaw S."/>
            <person name="Blin K."/>
            <person name="Weber T."/>
        </authorList>
    </citation>
    <scope>NUCLEOTIDE SEQUENCE</scope>
    <source>
        <strain evidence="2">NBC_00003</strain>
    </source>
</reference>
<proteinExistence type="predicted"/>
<feature type="domain" description="Siphovirus-type tail component C-terminal" evidence="1">
    <location>
        <begin position="192"/>
        <end position="292"/>
    </location>
</feature>
<evidence type="ECO:0000313" key="2">
    <source>
        <dbReference type="EMBL" id="WTW63225.1"/>
    </source>
</evidence>
<accession>A0AAU2V7H9</accession>
<sequence length="295" mass="31946">MTEPLTDYQYDLGGLIIGANTLVPVANVEGLGRVPVRTADVEPPHDDGLWLGADYYTGRTLRIDAAIKTPGNPAAALDLLAALERVHDDPALRLTGGATTTLRIKLPGRDVRVVFGRLRKAEPDLERLVHGWVPLDLEFLAADPLFYADRTEHMELPLGLIAGGGFVAPVVAPIVVTPVPGSTARPGWVIVQGNAPTWPVVRIHGPCANPVITHVESGHVLRLNTTVDRSDFIEIDTRPTWRSVLRGTGGSVPLTAGRLDTFSLPPGRSEIRWQALDPTNTSRLTVTWRSAWTTL</sequence>
<dbReference type="EMBL" id="CP108318">
    <property type="protein sequence ID" value="WTW63225.1"/>
    <property type="molecule type" value="Genomic_DNA"/>
</dbReference>
<gene>
    <name evidence="2" type="ORF">OG549_22640</name>
</gene>
<protein>
    <submittedName>
        <fullName evidence="2">Phage tail family protein</fullName>
    </submittedName>
</protein>
<dbReference type="InterPro" id="IPR054738">
    <property type="entry name" value="Siphovirus-type_tail_C"/>
</dbReference>
<dbReference type="AlphaFoldDB" id="A0AAU2V7H9"/>
<organism evidence="2">
    <name type="scientific">Streptomyces sp. NBC_00003</name>
    <dbReference type="NCBI Taxonomy" id="2903608"/>
    <lineage>
        <taxon>Bacteria</taxon>
        <taxon>Bacillati</taxon>
        <taxon>Actinomycetota</taxon>
        <taxon>Actinomycetes</taxon>
        <taxon>Kitasatosporales</taxon>
        <taxon>Streptomycetaceae</taxon>
        <taxon>Streptomyces</taxon>
    </lineage>
</organism>
<name>A0AAU2V7H9_9ACTN</name>
<dbReference type="Pfam" id="PF22768">
    <property type="entry name" value="SPP1_Dit"/>
    <property type="match status" value="1"/>
</dbReference>